<dbReference type="Pfam" id="PF12841">
    <property type="entry name" value="YvrJ"/>
    <property type="match status" value="1"/>
</dbReference>
<proteinExistence type="predicted"/>
<dbReference type="EMBL" id="JAGGKT010000010">
    <property type="protein sequence ID" value="MBP1933263.1"/>
    <property type="molecule type" value="Genomic_DNA"/>
</dbReference>
<accession>A0ABS4GSM2</accession>
<protein>
    <recommendedName>
        <fullName evidence="3">YvrJ family protein</fullName>
    </recommendedName>
</protein>
<evidence type="ECO:0000313" key="2">
    <source>
        <dbReference type="Proteomes" id="UP001519343"/>
    </source>
</evidence>
<comment type="caution">
    <text evidence="1">The sequence shown here is derived from an EMBL/GenBank/DDBJ whole genome shotgun (WGS) entry which is preliminary data.</text>
</comment>
<gene>
    <name evidence="1" type="ORF">J2Z37_003276</name>
</gene>
<sequence length="52" mass="5968">MDTFDPIPLIGNLGFPIFVSWYLLTRVESKMEALTTSITEMTKAIHSWHKEA</sequence>
<reference evidence="1 2" key="1">
    <citation type="submission" date="2021-03" db="EMBL/GenBank/DDBJ databases">
        <title>Genomic Encyclopedia of Type Strains, Phase IV (KMG-IV): sequencing the most valuable type-strain genomes for metagenomic binning, comparative biology and taxonomic classification.</title>
        <authorList>
            <person name="Goeker M."/>
        </authorList>
    </citation>
    <scope>NUCLEOTIDE SEQUENCE [LARGE SCALE GENOMIC DNA]</scope>
    <source>
        <strain evidence="1 2">DSM 24738</strain>
    </source>
</reference>
<keyword evidence="2" id="KW-1185">Reference proteome</keyword>
<dbReference type="Proteomes" id="UP001519343">
    <property type="component" value="Unassembled WGS sequence"/>
</dbReference>
<organism evidence="1 2">
    <name type="scientific">Ammoniphilus resinae</name>
    <dbReference type="NCBI Taxonomy" id="861532"/>
    <lineage>
        <taxon>Bacteria</taxon>
        <taxon>Bacillati</taxon>
        <taxon>Bacillota</taxon>
        <taxon>Bacilli</taxon>
        <taxon>Bacillales</taxon>
        <taxon>Paenibacillaceae</taxon>
        <taxon>Aneurinibacillus group</taxon>
        <taxon>Ammoniphilus</taxon>
    </lineage>
</organism>
<dbReference type="RefSeq" id="WP_245203856.1">
    <property type="nucleotide sequence ID" value="NZ_JAGGKT010000010.1"/>
</dbReference>
<dbReference type="InterPro" id="IPR024419">
    <property type="entry name" value="YvrJ"/>
</dbReference>
<evidence type="ECO:0008006" key="3">
    <source>
        <dbReference type="Google" id="ProtNLM"/>
    </source>
</evidence>
<evidence type="ECO:0000313" key="1">
    <source>
        <dbReference type="EMBL" id="MBP1933263.1"/>
    </source>
</evidence>
<name>A0ABS4GSM2_9BACL</name>